<dbReference type="VEuPathDB" id="CryptoDB:ChTU502y2012_413g0180"/>
<keyword evidence="4" id="KW-1185">Reference proteome</keyword>
<keyword evidence="1" id="KW-0472">Membrane</keyword>
<dbReference type="PANTHER" id="PTHR34126">
    <property type="entry name" value="PEROXISOME BIOGENESIS PROTEIN 22"/>
    <property type="match status" value="1"/>
</dbReference>
<dbReference type="Proteomes" id="UP001429100">
    <property type="component" value="Unassembled WGS sequence"/>
</dbReference>
<dbReference type="EMBL" id="JTAI01000021">
    <property type="protein sequence ID" value="PPS93355.1"/>
    <property type="molecule type" value="Genomic_DNA"/>
</dbReference>
<sequence length="238" mass="27204">MSRKKEKLNAAKTNSSQNLQLLIVWTIFLGIIVLFFHLIHKYLIKNIFNYILNFISKKDSSFDENANNISTNNNNRDINTSSSTFDRGEINANLQSGNFTSDNSIFKVSIGFCYSKEAENLKKLKVKESLIKLSGFTDLFLFIQVDTEQDELVILNYMQEFGIFEAGLKKHRLVFCEKPESIPNMARQLQANMHIDTNQDNAQKLLNKVPNISILTFDDDGGSLYELVETIENVVNSK</sequence>
<dbReference type="GO" id="GO:0007031">
    <property type="term" value="P:peroxisome organization"/>
    <property type="evidence" value="ECO:0007669"/>
    <property type="project" value="InterPro"/>
</dbReference>
<organism evidence="2">
    <name type="scientific">Cryptosporidium hominis</name>
    <dbReference type="NCBI Taxonomy" id="237895"/>
    <lineage>
        <taxon>Eukaryota</taxon>
        <taxon>Sar</taxon>
        <taxon>Alveolata</taxon>
        <taxon>Apicomplexa</taxon>
        <taxon>Conoidasida</taxon>
        <taxon>Coccidia</taxon>
        <taxon>Eucoccidiorida</taxon>
        <taxon>Eimeriorina</taxon>
        <taxon>Cryptosporidiidae</taxon>
        <taxon>Cryptosporidium</taxon>
    </lineage>
</organism>
<dbReference type="VEuPathDB" id="CryptoDB:Chro.40136"/>
<evidence type="ECO:0000256" key="1">
    <source>
        <dbReference type="SAM" id="Phobius"/>
    </source>
</evidence>
<evidence type="ECO:0000313" key="2">
    <source>
        <dbReference type="EMBL" id="CUV05493.1"/>
    </source>
</evidence>
<feature type="transmembrane region" description="Helical" evidence="1">
    <location>
        <begin position="21"/>
        <end position="39"/>
    </location>
</feature>
<dbReference type="AlphaFoldDB" id="A0A0S4TFQ4"/>
<keyword evidence="1" id="KW-0812">Transmembrane</keyword>
<dbReference type="Pfam" id="PF22978">
    <property type="entry name" value="HAD_Pex22"/>
    <property type="match status" value="1"/>
</dbReference>
<keyword evidence="1" id="KW-1133">Transmembrane helix</keyword>
<dbReference type="OrthoDB" id="77656at2759"/>
<dbReference type="VEuPathDB" id="CryptoDB:GY17_00003723"/>
<dbReference type="PANTHER" id="PTHR34126:SF1">
    <property type="entry name" value="PEROXISOME BIOGENESIS PROTEIN 22"/>
    <property type="match status" value="1"/>
</dbReference>
<reference evidence="2" key="2">
    <citation type="submission" date="2015-08" db="EMBL/GenBank/DDBJ databases">
        <authorList>
            <person name="Babu N.S."/>
            <person name="Beckwith C.J."/>
            <person name="Beseler K.G."/>
            <person name="Brison A."/>
            <person name="Carone J.V."/>
            <person name="Caskin T.P."/>
            <person name="Diamond M."/>
            <person name="Durham M.E."/>
            <person name="Foxe J.M."/>
            <person name="Go M."/>
            <person name="Henderson B.A."/>
            <person name="Jones I.B."/>
            <person name="McGettigan J.A."/>
            <person name="Micheletti S.J."/>
            <person name="Nasrallah M.E."/>
            <person name="Ortiz D."/>
            <person name="Piller C.R."/>
            <person name="Privatt S.R."/>
            <person name="Schneider S.L."/>
            <person name="Sharp S."/>
            <person name="Smith T.C."/>
            <person name="Stanton J.D."/>
            <person name="Ullery H.E."/>
            <person name="Wilson R.J."/>
            <person name="Serrano M.G."/>
            <person name="Buck G."/>
            <person name="Lee V."/>
            <person name="Wang Y."/>
            <person name="Carvalho R."/>
            <person name="Voegtly L."/>
            <person name="Shi R."/>
            <person name="Duckworth R."/>
            <person name="Johnson A."/>
            <person name="Loviza R."/>
            <person name="Walstead R."/>
            <person name="Shah Z."/>
            <person name="Kiflezghi M."/>
            <person name="Wade K."/>
            <person name="Ball S.L."/>
            <person name="Bradley K.W."/>
            <person name="Asai D.J."/>
            <person name="Bowman C.A."/>
            <person name="Russell D.A."/>
            <person name="Pope W.H."/>
            <person name="Jacobs-Sera D."/>
            <person name="Hendrix R.W."/>
            <person name="Hatfull G.F."/>
        </authorList>
    </citation>
    <scope>NUCLEOTIDE SEQUENCE [LARGE SCALE GENOMIC DNA]</scope>
</reference>
<reference evidence="3 4" key="1">
    <citation type="submission" date="2014-11" db="EMBL/GenBank/DDBJ databases">
        <title>Comparative genomic analysis of Cryptosporidium hominis reveals occurrence of genetic recombination in virulent subtypes.</title>
        <authorList>
            <person name="Guo Y."/>
            <person name="Tang K."/>
            <person name="Frace M."/>
            <person name="Li N."/>
            <person name="Roellig D.M."/>
            <person name="Sammons S."/>
            <person name="Knipe K."/>
            <person name="Rowe L."/>
            <person name="Feng Y."/>
            <person name="Xiao L."/>
        </authorList>
    </citation>
    <scope>NUCLEOTIDE SEQUENCE [LARGE SCALE GENOMIC DNA]</scope>
    <source>
        <strain evidence="3">30976</strain>
    </source>
</reference>
<dbReference type="InterPro" id="IPR037485">
    <property type="entry name" value="PEX22"/>
</dbReference>
<protein>
    <recommendedName>
        <fullName evidence="5">Peroxisome biogenesis protein 22</fullName>
    </recommendedName>
</protein>
<gene>
    <name evidence="2" type="ORF">CHUDEA4_1150</name>
    <name evidence="3" type="ORF">GY17_00003723</name>
</gene>
<dbReference type="VEuPathDB" id="CryptoDB:CHUDEA4_1150"/>
<dbReference type="Proteomes" id="UP000199752">
    <property type="component" value="Chromosome 4"/>
</dbReference>
<accession>A0A0S4TFQ4</accession>
<evidence type="ECO:0008006" key="5">
    <source>
        <dbReference type="Google" id="ProtNLM"/>
    </source>
</evidence>
<reference evidence="3 4" key="3">
    <citation type="submission" date="2017-10" db="EMBL/GenBank/DDBJ databases">
        <title>Consistent, comparative and evidence-based genome annotation and re-annotation for the closely-related species, Cryptosporidium parvum, C. hominis and C. tyzzeri.</title>
        <authorList>
            <person name="Baptista R.P."/>
            <person name="Li Y."/>
            <person name="Sateriale A."/>
            <person name="Striepen B."/>
            <person name="Kissinger J.C."/>
        </authorList>
    </citation>
    <scope>NUCLEOTIDE SEQUENCE [LARGE SCALE GENOMIC DNA]</scope>
    <source>
        <strain evidence="3">30976</strain>
    </source>
</reference>
<name>A0A0S4TFQ4_CRYHO</name>
<proteinExistence type="predicted"/>
<dbReference type="EMBL" id="LN877950">
    <property type="protein sequence ID" value="CUV05493.1"/>
    <property type="molecule type" value="Genomic_DNA"/>
</dbReference>
<evidence type="ECO:0000313" key="3">
    <source>
        <dbReference type="EMBL" id="PPS93355.1"/>
    </source>
</evidence>
<evidence type="ECO:0000313" key="4">
    <source>
        <dbReference type="Proteomes" id="UP001429100"/>
    </source>
</evidence>